<protein>
    <recommendedName>
        <fullName evidence="5">PIR protein</fullName>
    </recommendedName>
</protein>
<dbReference type="VEuPathDB" id="PlasmoDB:PocGH01_00080600"/>
<sequence>MLRLFVSTLIFIQLVWELSCTSLDREFIRRFISSNNTDVSYDSIIYHSYEEKLKMFMEKYGKAKPIKMGDLSRYTVRKKTLGERFVKFIKKLDNQVNKFLMRKMVYGFSDPRKKPKGCFGKFIQFLNDNKYFVLLAIFVIGAIPLARIAVCGTACSLLSILFISVPLLIALHLLRKVLRINYYYYGDDD</sequence>
<evidence type="ECO:0008006" key="5">
    <source>
        <dbReference type="Google" id="ProtNLM"/>
    </source>
</evidence>
<keyword evidence="1" id="KW-0472">Membrane</keyword>
<feature type="transmembrane region" description="Helical" evidence="1">
    <location>
        <begin position="157"/>
        <end position="174"/>
    </location>
</feature>
<evidence type="ECO:0000313" key="4">
    <source>
        <dbReference type="Proteomes" id="UP000243200"/>
    </source>
</evidence>
<dbReference type="Proteomes" id="UP000243200">
    <property type="component" value="Unassembled WGS sequence"/>
</dbReference>
<name>A0A1C3KGT3_PLAOA</name>
<proteinExistence type="predicted"/>
<dbReference type="EMBL" id="FLRJ01000180">
    <property type="protein sequence ID" value="SBT72936.1"/>
    <property type="molecule type" value="Genomic_DNA"/>
</dbReference>
<dbReference type="AlphaFoldDB" id="A0A1C3KGT3"/>
<evidence type="ECO:0000313" key="3">
    <source>
        <dbReference type="EMBL" id="SBT72936.1"/>
    </source>
</evidence>
<dbReference type="OrthoDB" id="385260at2759"/>
<keyword evidence="2" id="KW-0732">Signal</keyword>
<organism evidence="3 4">
    <name type="scientific">Plasmodium ovale</name>
    <name type="common">malaria parasite P. ovale</name>
    <dbReference type="NCBI Taxonomy" id="36330"/>
    <lineage>
        <taxon>Eukaryota</taxon>
        <taxon>Sar</taxon>
        <taxon>Alveolata</taxon>
        <taxon>Apicomplexa</taxon>
        <taxon>Aconoidasida</taxon>
        <taxon>Haemosporida</taxon>
        <taxon>Plasmodiidae</taxon>
        <taxon>Plasmodium</taxon>
        <taxon>Plasmodium (Plasmodium)</taxon>
    </lineage>
</organism>
<accession>A0A1C3KGT3</accession>
<evidence type="ECO:0000256" key="1">
    <source>
        <dbReference type="SAM" id="Phobius"/>
    </source>
</evidence>
<reference evidence="3 4" key="1">
    <citation type="submission" date="2016-06" db="EMBL/GenBank/DDBJ databases">
        <authorList>
            <consortium name="Pathogen Informatics"/>
        </authorList>
    </citation>
    <scope>NUCLEOTIDE SEQUENCE [LARGE SCALE GENOMIC DNA]</scope>
</reference>
<keyword evidence="1" id="KW-0812">Transmembrane</keyword>
<evidence type="ECO:0000256" key="2">
    <source>
        <dbReference type="SAM" id="SignalP"/>
    </source>
</evidence>
<feature type="chain" id="PRO_5008677769" description="PIR protein" evidence="2">
    <location>
        <begin position="18"/>
        <end position="189"/>
    </location>
</feature>
<feature type="transmembrane region" description="Helical" evidence="1">
    <location>
        <begin position="131"/>
        <end position="150"/>
    </location>
</feature>
<keyword evidence="1" id="KW-1133">Transmembrane helix</keyword>
<dbReference type="VEuPathDB" id="PlasmoDB:POWCR01_000064100"/>
<feature type="signal peptide" evidence="2">
    <location>
        <begin position="1"/>
        <end position="17"/>
    </location>
</feature>
<gene>
    <name evidence="3" type="primary">PowCR01_000064100</name>
    <name evidence="3" type="ORF">POWCR01_000064100</name>
</gene>